<dbReference type="InterPro" id="IPR036514">
    <property type="entry name" value="SGNH_hydro_sf"/>
</dbReference>
<sequence>MIRAAWLLPFVSVLPLTARELPPLPAELSAYVLEPAPDTASPFLKKGDRIAICGDSITEQKLYSVLLESYLTASYPELEITCRQYGWSGEQAGGFLGRMKNDVLRFKPTVATTCYGMNDFRYVPYEDGIAAEYRKNQTAIVTVFQESGCRVVIGSPGIIDSVPHWVKSAAGTQQDLNLSLSRFRNINVEIAKAKNAAFADLYRPMLLADFNAEKQFGPDFKVAGKDGVHPAWAGQVIMAYGFLKGLGVDGNLGAVSYDETSGKATAANGHEVLTSIGGKITLRSTRLPFCPGPGATDKDDSIRAGMALVPFDDELNRFLFRVTSPKAESYTVTWGDQSRTYTAKDLAAGVNLAKDFDNNPLVPVFKKIWDAVSKKQEYETRQIKSIIHGPEGAADAEAAFALTEKARTPLEKAISEAKQPAEHAIMVTAVK</sequence>
<comment type="caution">
    <text evidence="2">The sequence shown here is derived from an EMBL/GenBank/DDBJ whole genome shotgun (WGS) entry which is preliminary data.</text>
</comment>
<keyword evidence="2" id="KW-0378">Hydrolase</keyword>
<dbReference type="InterPro" id="IPR013830">
    <property type="entry name" value="SGNH_hydro"/>
</dbReference>
<keyword evidence="3" id="KW-1185">Reference proteome</keyword>
<reference evidence="2" key="1">
    <citation type="submission" date="2021-01" db="EMBL/GenBank/DDBJ databases">
        <title>Modified the classification status of verrucomicrobia.</title>
        <authorList>
            <person name="Feng X."/>
        </authorList>
    </citation>
    <scope>NUCLEOTIDE SEQUENCE</scope>
    <source>
        <strain evidence="2">JCM 18052</strain>
    </source>
</reference>
<evidence type="ECO:0000259" key="1">
    <source>
        <dbReference type="Pfam" id="PF13472"/>
    </source>
</evidence>
<proteinExistence type="predicted"/>
<dbReference type="SUPFAM" id="SSF52266">
    <property type="entry name" value="SGNH hydrolase"/>
    <property type="match status" value="1"/>
</dbReference>
<feature type="domain" description="SGNH hydrolase-type esterase" evidence="1">
    <location>
        <begin position="54"/>
        <end position="235"/>
    </location>
</feature>
<gene>
    <name evidence="2" type="ORF">JIN84_18370</name>
</gene>
<evidence type="ECO:0000313" key="3">
    <source>
        <dbReference type="Proteomes" id="UP000600139"/>
    </source>
</evidence>
<protein>
    <submittedName>
        <fullName evidence="2">SGNH/GDSL hydrolase family protein</fullName>
    </submittedName>
</protein>
<dbReference type="PANTHER" id="PTHR30383:SF5">
    <property type="entry name" value="SGNH HYDROLASE-TYPE ESTERASE DOMAIN-CONTAINING PROTEIN"/>
    <property type="match status" value="1"/>
</dbReference>
<dbReference type="AlphaFoldDB" id="A0A934R8U3"/>
<dbReference type="Pfam" id="PF13472">
    <property type="entry name" value="Lipase_GDSL_2"/>
    <property type="match status" value="1"/>
</dbReference>
<dbReference type="Proteomes" id="UP000600139">
    <property type="component" value="Unassembled WGS sequence"/>
</dbReference>
<evidence type="ECO:0000313" key="2">
    <source>
        <dbReference type="EMBL" id="MBK1817590.1"/>
    </source>
</evidence>
<accession>A0A934R8U3</accession>
<name>A0A934R8U3_9BACT</name>
<dbReference type="RefSeq" id="WP_200352528.1">
    <property type="nucleotide sequence ID" value="NZ_BAABHZ010000001.1"/>
</dbReference>
<dbReference type="PANTHER" id="PTHR30383">
    <property type="entry name" value="THIOESTERASE 1/PROTEASE 1/LYSOPHOSPHOLIPASE L1"/>
    <property type="match status" value="1"/>
</dbReference>
<dbReference type="GO" id="GO:0004622">
    <property type="term" value="F:phosphatidylcholine lysophospholipase activity"/>
    <property type="evidence" value="ECO:0007669"/>
    <property type="project" value="TreeGrafter"/>
</dbReference>
<dbReference type="InterPro" id="IPR051532">
    <property type="entry name" value="Ester_Hydrolysis_Enzymes"/>
</dbReference>
<organism evidence="2 3">
    <name type="scientific">Luteolibacter yonseiensis</name>
    <dbReference type="NCBI Taxonomy" id="1144680"/>
    <lineage>
        <taxon>Bacteria</taxon>
        <taxon>Pseudomonadati</taxon>
        <taxon>Verrucomicrobiota</taxon>
        <taxon>Verrucomicrobiia</taxon>
        <taxon>Verrucomicrobiales</taxon>
        <taxon>Verrucomicrobiaceae</taxon>
        <taxon>Luteolibacter</taxon>
    </lineage>
</organism>
<dbReference type="CDD" id="cd01834">
    <property type="entry name" value="SGNH_hydrolase_like_2"/>
    <property type="match status" value="1"/>
</dbReference>
<dbReference type="EMBL" id="JAENIK010000012">
    <property type="protein sequence ID" value="MBK1817590.1"/>
    <property type="molecule type" value="Genomic_DNA"/>
</dbReference>
<dbReference type="Gene3D" id="3.40.50.1110">
    <property type="entry name" value="SGNH hydrolase"/>
    <property type="match status" value="1"/>
</dbReference>